<gene>
    <name evidence="1" type="ORF">D5086_000577</name>
</gene>
<protein>
    <submittedName>
        <fullName evidence="1">Uncharacterized protein</fullName>
    </submittedName>
</protein>
<reference evidence="1 2" key="1">
    <citation type="journal article" date="2024" name="Plant Biotechnol. J.">
        <title>Genome and CRISPR/Cas9 system of a widespread forest tree (Populus alba) in the world.</title>
        <authorList>
            <person name="Liu Y.J."/>
            <person name="Jiang P.F."/>
            <person name="Han X.M."/>
            <person name="Li X.Y."/>
            <person name="Wang H.M."/>
            <person name="Wang Y.J."/>
            <person name="Wang X.X."/>
            <person name="Zeng Q.Y."/>
        </authorList>
    </citation>
    <scope>NUCLEOTIDE SEQUENCE [LARGE SCALE GENOMIC DNA]</scope>
    <source>
        <strain evidence="2">cv. PAL-ZL1</strain>
    </source>
</reference>
<evidence type="ECO:0000313" key="1">
    <source>
        <dbReference type="EMBL" id="KAL3609557.1"/>
    </source>
</evidence>
<sequence length="130" mass="14870">MEEQFSDDFSASFSWWSARDKRPYQSQRLQATLSGNVGNTKSEAPTSRPDSFAEEKYSFGQENESMSSEQYKILKINGDVDGNVNESGLLMEENRILKSYLPSYEVNMRLNTKSHVSKLKRLHCIGKFKG</sequence>
<accession>A0ACC4CW90</accession>
<dbReference type="Proteomes" id="UP000309997">
    <property type="component" value="Unassembled WGS sequence"/>
</dbReference>
<evidence type="ECO:0000313" key="2">
    <source>
        <dbReference type="Proteomes" id="UP000309997"/>
    </source>
</evidence>
<dbReference type="EMBL" id="RCHU02000001">
    <property type="protein sequence ID" value="KAL3609557.1"/>
    <property type="molecule type" value="Genomic_DNA"/>
</dbReference>
<keyword evidence="2" id="KW-1185">Reference proteome</keyword>
<organism evidence="1 2">
    <name type="scientific">Populus alba</name>
    <name type="common">White poplar</name>
    <dbReference type="NCBI Taxonomy" id="43335"/>
    <lineage>
        <taxon>Eukaryota</taxon>
        <taxon>Viridiplantae</taxon>
        <taxon>Streptophyta</taxon>
        <taxon>Embryophyta</taxon>
        <taxon>Tracheophyta</taxon>
        <taxon>Spermatophyta</taxon>
        <taxon>Magnoliopsida</taxon>
        <taxon>eudicotyledons</taxon>
        <taxon>Gunneridae</taxon>
        <taxon>Pentapetalae</taxon>
        <taxon>rosids</taxon>
        <taxon>fabids</taxon>
        <taxon>Malpighiales</taxon>
        <taxon>Salicaceae</taxon>
        <taxon>Saliceae</taxon>
        <taxon>Populus</taxon>
    </lineage>
</organism>
<comment type="caution">
    <text evidence="1">The sequence shown here is derived from an EMBL/GenBank/DDBJ whole genome shotgun (WGS) entry which is preliminary data.</text>
</comment>
<name>A0ACC4CW90_POPAL</name>
<proteinExistence type="predicted"/>